<keyword evidence="3" id="KW-1185">Reference proteome</keyword>
<dbReference type="PANTHER" id="PTHR24148:SF64">
    <property type="entry name" value="HETEROKARYON INCOMPATIBILITY DOMAIN-CONTAINING PROTEIN"/>
    <property type="match status" value="1"/>
</dbReference>
<feature type="domain" description="Heterokaryon incompatibility" evidence="1">
    <location>
        <begin position="61"/>
        <end position="218"/>
    </location>
</feature>
<dbReference type="InterPro" id="IPR010730">
    <property type="entry name" value="HET"/>
</dbReference>
<organism evidence="2 3">
    <name type="scientific">Triangularia setosa</name>
    <dbReference type="NCBI Taxonomy" id="2587417"/>
    <lineage>
        <taxon>Eukaryota</taxon>
        <taxon>Fungi</taxon>
        <taxon>Dikarya</taxon>
        <taxon>Ascomycota</taxon>
        <taxon>Pezizomycotina</taxon>
        <taxon>Sordariomycetes</taxon>
        <taxon>Sordariomycetidae</taxon>
        <taxon>Sordariales</taxon>
        <taxon>Podosporaceae</taxon>
        <taxon>Triangularia</taxon>
    </lineage>
</organism>
<protein>
    <submittedName>
        <fullName evidence="2">Heterokaryon incompatibility protein-domain-containing protein</fullName>
    </submittedName>
</protein>
<reference evidence="2" key="2">
    <citation type="submission" date="2023-05" db="EMBL/GenBank/DDBJ databases">
        <authorList>
            <consortium name="Lawrence Berkeley National Laboratory"/>
            <person name="Steindorff A."/>
            <person name="Hensen N."/>
            <person name="Bonometti L."/>
            <person name="Westerberg I."/>
            <person name="Brannstrom I.O."/>
            <person name="Guillou S."/>
            <person name="Cros-Aarteil S."/>
            <person name="Calhoun S."/>
            <person name="Haridas S."/>
            <person name="Kuo A."/>
            <person name="Mondo S."/>
            <person name="Pangilinan J."/>
            <person name="Riley R."/>
            <person name="Labutti K."/>
            <person name="Andreopoulos B."/>
            <person name="Lipzen A."/>
            <person name="Chen C."/>
            <person name="Yanf M."/>
            <person name="Daum C."/>
            <person name="Ng V."/>
            <person name="Clum A."/>
            <person name="Ohm R."/>
            <person name="Martin F."/>
            <person name="Silar P."/>
            <person name="Natvig D."/>
            <person name="Lalanne C."/>
            <person name="Gautier V."/>
            <person name="Ament-Velasquez S.L."/>
            <person name="Kruys A."/>
            <person name="Hutchinson M.I."/>
            <person name="Powell A.J."/>
            <person name="Barry K."/>
            <person name="Miller A.N."/>
            <person name="Grigoriev I.V."/>
            <person name="Debuchy R."/>
            <person name="Gladieux P."/>
            <person name="Thoren M.H."/>
            <person name="Johannesson H."/>
        </authorList>
    </citation>
    <scope>NUCLEOTIDE SEQUENCE</scope>
    <source>
        <strain evidence="2">CBS 892.96</strain>
    </source>
</reference>
<sequence length="676" mass="75381">MASPNFRIAAQLYDPIPLPISSQTSDNSFSIRLISVISQPGEPINCQLWAAPFHGAATAGYFALSYVWGDASITEEITVNGLPFQATRNLVLALKWYSRSEYVSHPIWVDAVCINQCNIPERNDQVQFMGSIYTSCWEALCYLGPDADEKDAKLFHLISALCQDLDHPDMQSENPSLTPLKDSFYSTLVGNLGSVTSLLRAPVFQDRVYWTRVWTFQEAVLSPAAPLIIGDSVCYIQDIERIANWVCSDRIYSIVRSNMVPEGVDAKVWKLVAGVLLDLESDTWLADIILTRKQLQLPNTKPFTRLCSLVVRTAVRNCYDARDKLYGLAGIIDIGIKIDYDSPVAEVYMSFAVNLIGKTDDLCHMFLTNSNGQVDSKFDIPSWVPDYTCTKNFPLGNYHYANQYAPSTAKSILVDGKTVQVRGVVMDAVDDVLPYSPRPTGVTKHSEIWQQSRISTVAQSLLGKDARNILSEVLTAPLYINPKTGIPLLQAVLRLLSEETDIRYGVFSTEPNSTVRPETLPILVDALMADLPDEEPLKQMWDGQHGDVTLEKAKEILRQILDEKRLEDLNLSEVISVARVAHDAQHSARDLEMRRNPFVETPLTVPFHTKTGYIGYGIHGMQKGDLVCVLGSCSLPVVLRMVEKGQYKLISLCHVIGAKNGEVWGWGREVEEFGLV</sequence>
<gene>
    <name evidence="2" type="ORF">QBC36DRAFT_330564</name>
</gene>
<name>A0AAN6W5L8_9PEZI</name>
<comment type="caution">
    <text evidence="2">The sequence shown here is derived from an EMBL/GenBank/DDBJ whole genome shotgun (WGS) entry which is preliminary data.</text>
</comment>
<dbReference type="InterPro" id="IPR052895">
    <property type="entry name" value="HetReg/Transcr_Mod"/>
</dbReference>
<evidence type="ECO:0000313" key="2">
    <source>
        <dbReference type="EMBL" id="KAK4175844.1"/>
    </source>
</evidence>
<evidence type="ECO:0000259" key="1">
    <source>
        <dbReference type="Pfam" id="PF06985"/>
    </source>
</evidence>
<reference evidence="2" key="1">
    <citation type="journal article" date="2023" name="Mol. Phylogenet. Evol.">
        <title>Genome-scale phylogeny and comparative genomics of the fungal order Sordariales.</title>
        <authorList>
            <person name="Hensen N."/>
            <person name="Bonometti L."/>
            <person name="Westerberg I."/>
            <person name="Brannstrom I.O."/>
            <person name="Guillou S."/>
            <person name="Cros-Aarteil S."/>
            <person name="Calhoun S."/>
            <person name="Haridas S."/>
            <person name="Kuo A."/>
            <person name="Mondo S."/>
            <person name="Pangilinan J."/>
            <person name="Riley R."/>
            <person name="LaButti K."/>
            <person name="Andreopoulos B."/>
            <person name="Lipzen A."/>
            <person name="Chen C."/>
            <person name="Yan M."/>
            <person name="Daum C."/>
            <person name="Ng V."/>
            <person name="Clum A."/>
            <person name="Steindorff A."/>
            <person name="Ohm R.A."/>
            <person name="Martin F."/>
            <person name="Silar P."/>
            <person name="Natvig D.O."/>
            <person name="Lalanne C."/>
            <person name="Gautier V."/>
            <person name="Ament-Velasquez S.L."/>
            <person name="Kruys A."/>
            <person name="Hutchinson M.I."/>
            <person name="Powell A.J."/>
            <person name="Barry K."/>
            <person name="Miller A.N."/>
            <person name="Grigoriev I.V."/>
            <person name="Debuchy R."/>
            <person name="Gladieux P."/>
            <person name="Hiltunen Thoren M."/>
            <person name="Johannesson H."/>
        </authorList>
    </citation>
    <scope>NUCLEOTIDE SEQUENCE</scope>
    <source>
        <strain evidence="2">CBS 892.96</strain>
    </source>
</reference>
<evidence type="ECO:0000313" key="3">
    <source>
        <dbReference type="Proteomes" id="UP001302321"/>
    </source>
</evidence>
<accession>A0AAN6W5L8</accession>
<dbReference type="Proteomes" id="UP001302321">
    <property type="component" value="Unassembled WGS sequence"/>
</dbReference>
<dbReference type="Pfam" id="PF06985">
    <property type="entry name" value="HET"/>
    <property type="match status" value="1"/>
</dbReference>
<dbReference type="EMBL" id="MU866218">
    <property type="protein sequence ID" value="KAK4175844.1"/>
    <property type="molecule type" value="Genomic_DNA"/>
</dbReference>
<dbReference type="AlphaFoldDB" id="A0AAN6W5L8"/>
<dbReference type="PANTHER" id="PTHR24148">
    <property type="entry name" value="ANKYRIN REPEAT DOMAIN-CONTAINING PROTEIN 39 HOMOLOG-RELATED"/>
    <property type="match status" value="1"/>
</dbReference>
<proteinExistence type="predicted"/>